<comment type="caution">
    <text evidence="3">The sequence shown here is derived from an EMBL/GenBank/DDBJ whole genome shotgun (WGS) entry which is preliminary data.</text>
</comment>
<evidence type="ECO:0008006" key="5">
    <source>
        <dbReference type="Google" id="ProtNLM"/>
    </source>
</evidence>
<keyword evidence="1" id="KW-0472">Membrane</keyword>
<evidence type="ECO:0000313" key="4">
    <source>
        <dbReference type="Proteomes" id="UP001501532"/>
    </source>
</evidence>
<dbReference type="RefSeq" id="WP_234516588.1">
    <property type="nucleotide sequence ID" value="NZ_BAAAUF010000009.1"/>
</dbReference>
<organism evidence="3 4">
    <name type="scientific">Streptomyces glomeratus</name>
    <dbReference type="NCBI Taxonomy" id="284452"/>
    <lineage>
        <taxon>Bacteria</taxon>
        <taxon>Bacillati</taxon>
        <taxon>Actinomycetota</taxon>
        <taxon>Actinomycetes</taxon>
        <taxon>Kitasatosporales</taxon>
        <taxon>Streptomycetaceae</taxon>
        <taxon>Streptomyces</taxon>
    </lineage>
</organism>
<keyword evidence="4" id="KW-1185">Reference proteome</keyword>
<sequence length="246" mass="23224">MRAIRVASVALLGVTALGCAGPGTVGQGQGNLNSFGYDLQPARIGPGERVNLPVKGCDDNATVHSDAFDTVTIPKGRTYATAVVNRNARPGTDYDVTFQCGRQSGHKRLAIAAVNANARSEGGGGGGGGGGYGGVGGGGYGGVGGGGYGGGGYGGIGGGGYGGGGYGGGGYGGGGGGGGYGGGGGGWGGGGGEQGGSYGQHGVRAGVGGSIGAVDLKEVGIGAALITGSLGATWYLFRRRTAQGRS</sequence>
<evidence type="ECO:0000313" key="3">
    <source>
        <dbReference type="EMBL" id="GAA3030237.1"/>
    </source>
</evidence>
<proteinExistence type="predicted"/>
<reference evidence="4" key="1">
    <citation type="journal article" date="2019" name="Int. J. Syst. Evol. Microbiol.">
        <title>The Global Catalogue of Microorganisms (GCM) 10K type strain sequencing project: providing services to taxonomists for standard genome sequencing and annotation.</title>
        <authorList>
            <consortium name="The Broad Institute Genomics Platform"/>
            <consortium name="The Broad Institute Genome Sequencing Center for Infectious Disease"/>
            <person name="Wu L."/>
            <person name="Ma J."/>
        </authorList>
    </citation>
    <scope>NUCLEOTIDE SEQUENCE [LARGE SCALE GENOMIC DNA]</scope>
    <source>
        <strain evidence="4">JCM 9091</strain>
    </source>
</reference>
<dbReference type="PROSITE" id="PS51257">
    <property type="entry name" value="PROKAR_LIPOPROTEIN"/>
    <property type="match status" value="1"/>
</dbReference>
<evidence type="ECO:0000256" key="1">
    <source>
        <dbReference type="SAM" id="Phobius"/>
    </source>
</evidence>
<accession>A0ABP6L786</accession>
<keyword evidence="2" id="KW-0732">Signal</keyword>
<feature type="chain" id="PRO_5046767177" description="Lipoprotein" evidence="2">
    <location>
        <begin position="21"/>
        <end position="246"/>
    </location>
</feature>
<feature type="transmembrane region" description="Helical" evidence="1">
    <location>
        <begin position="219"/>
        <end position="237"/>
    </location>
</feature>
<gene>
    <name evidence="3" type="ORF">GCM10010448_10280</name>
</gene>
<keyword evidence="1" id="KW-0812">Transmembrane</keyword>
<dbReference type="PRINTS" id="PR01228">
    <property type="entry name" value="EGGSHELL"/>
</dbReference>
<evidence type="ECO:0000256" key="2">
    <source>
        <dbReference type="SAM" id="SignalP"/>
    </source>
</evidence>
<protein>
    <recommendedName>
        <fullName evidence="5">Lipoprotein</fullName>
    </recommendedName>
</protein>
<name>A0ABP6L786_9ACTN</name>
<keyword evidence="1" id="KW-1133">Transmembrane helix</keyword>
<dbReference type="Proteomes" id="UP001501532">
    <property type="component" value="Unassembled WGS sequence"/>
</dbReference>
<feature type="signal peptide" evidence="2">
    <location>
        <begin position="1"/>
        <end position="20"/>
    </location>
</feature>
<dbReference type="EMBL" id="BAAAUF010000009">
    <property type="protein sequence ID" value="GAA3030237.1"/>
    <property type="molecule type" value="Genomic_DNA"/>
</dbReference>